<organism evidence="1 2">
    <name type="scientific">Paenibacillus thermoaerophilus</name>
    <dbReference type="NCBI Taxonomy" id="1215385"/>
    <lineage>
        <taxon>Bacteria</taxon>
        <taxon>Bacillati</taxon>
        <taxon>Bacillota</taxon>
        <taxon>Bacilli</taxon>
        <taxon>Bacillales</taxon>
        <taxon>Paenibacillaceae</taxon>
        <taxon>Paenibacillus</taxon>
    </lineage>
</organism>
<dbReference type="Proteomes" id="UP001596528">
    <property type="component" value="Unassembled WGS sequence"/>
</dbReference>
<dbReference type="RefSeq" id="WP_138789474.1">
    <property type="nucleotide sequence ID" value="NZ_JBHTGQ010000001.1"/>
</dbReference>
<gene>
    <name evidence="1" type="ORF">ACFQWB_00125</name>
</gene>
<evidence type="ECO:0000313" key="2">
    <source>
        <dbReference type="Proteomes" id="UP001596528"/>
    </source>
</evidence>
<comment type="caution">
    <text evidence="1">The sequence shown here is derived from an EMBL/GenBank/DDBJ whole genome shotgun (WGS) entry which is preliminary data.</text>
</comment>
<reference evidence="2" key="1">
    <citation type="journal article" date="2019" name="Int. J. Syst. Evol. Microbiol.">
        <title>The Global Catalogue of Microorganisms (GCM) 10K type strain sequencing project: providing services to taxonomists for standard genome sequencing and annotation.</title>
        <authorList>
            <consortium name="The Broad Institute Genomics Platform"/>
            <consortium name="The Broad Institute Genome Sequencing Center for Infectious Disease"/>
            <person name="Wu L."/>
            <person name="Ma J."/>
        </authorList>
    </citation>
    <scope>NUCLEOTIDE SEQUENCE [LARGE SCALE GENOMIC DNA]</scope>
    <source>
        <strain evidence="2">JCM 18657</strain>
    </source>
</reference>
<protein>
    <submittedName>
        <fullName evidence="1">Uncharacterized protein</fullName>
    </submittedName>
</protein>
<dbReference type="EMBL" id="JBHTGQ010000001">
    <property type="protein sequence ID" value="MFC7748350.1"/>
    <property type="molecule type" value="Genomic_DNA"/>
</dbReference>
<evidence type="ECO:0000313" key="1">
    <source>
        <dbReference type="EMBL" id="MFC7748350.1"/>
    </source>
</evidence>
<proteinExistence type="predicted"/>
<keyword evidence="2" id="KW-1185">Reference proteome</keyword>
<accession>A0ABW2UYM7</accession>
<sequence>MADERQICPWCDTEIVWDPEIGPEEVCPNCLNELGPYRTVKFEAEVRLDEEEFPAADKPAQADTGETWQDVLEEDDEDDIPRPRYEQAGVLNARAGTGFAGLEEQLAKLIDEQEEFPECERCGEYMLEMGEQQVKGGFSGRPADTGRVLLEAPYALKLYVCPSCFKAEYQLSDDDRAKLASRLREAKRD</sequence>
<name>A0ABW2UYM7_9BACL</name>